<dbReference type="Proteomes" id="UP001230051">
    <property type="component" value="Unassembled WGS sequence"/>
</dbReference>
<protein>
    <submittedName>
        <fullName evidence="3">Lymphocyte antigen 86</fullName>
    </submittedName>
</protein>
<gene>
    <name evidence="3" type="primary">LY86</name>
    <name evidence="3" type="ORF">AOXY_G3849</name>
</gene>
<dbReference type="SMART" id="SM00737">
    <property type="entry name" value="ML"/>
    <property type="match status" value="1"/>
</dbReference>
<dbReference type="SUPFAM" id="SSF81296">
    <property type="entry name" value="E set domains"/>
    <property type="match status" value="1"/>
</dbReference>
<feature type="signal peptide" evidence="1">
    <location>
        <begin position="1"/>
        <end position="19"/>
    </location>
</feature>
<evidence type="ECO:0000313" key="3">
    <source>
        <dbReference type="EMBL" id="KAK1173677.1"/>
    </source>
</evidence>
<comment type="caution">
    <text evidence="3">The sequence shown here is derived from an EMBL/GenBank/DDBJ whole genome shotgun (WGS) entry which is preliminary data.</text>
</comment>
<keyword evidence="4" id="KW-1185">Reference proteome</keyword>
<accession>A0AAD8GG47</accession>
<reference evidence="3" key="1">
    <citation type="submission" date="2022-02" db="EMBL/GenBank/DDBJ databases">
        <title>Atlantic sturgeon de novo genome assembly.</title>
        <authorList>
            <person name="Stock M."/>
            <person name="Klopp C."/>
            <person name="Guiguen Y."/>
            <person name="Cabau C."/>
            <person name="Parinello H."/>
            <person name="Santidrian Yebra-Pimentel E."/>
            <person name="Kuhl H."/>
            <person name="Dirks R.P."/>
            <person name="Guessner J."/>
            <person name="Wuertz S."/>
            <person name="Du K."/>
            <person name="Schartl M."/>
        </authorList>
    </citation>
    <scope>NUCLEOTIDE SEQUENCE</scope>
    <source>
        <strain evidence="3">STURGEONOMICS-FGT-2020</strain>
        <tissue evidence="3">Whole blood</tissue>
    </source>
</reference>
<dbReference type="InterPro" id="IPR014756">
    <property type="entry name" value="Ig_E-set"/>
</dbReference>
<dbReference type="Pfam" id="PF02221">
    <property type="entry name" value="E1_DerP2_DerF2"/>
    <property type="match status" value="1"/>
</dbReference>
<dbReference type="Gene3D" id="2.60.40.770">
    <property type="match status" value="1"/>
</dbReference>
<proteinExistence type="predicted"/>
<evidence type="ECO:0000256" key="1">
    <source>
        <dbReference type="SAM" id="SignalP"/>
    </source>
</evidence>
<dbReference type="PANTHER" id="PTHR20838">
    <property type="entry name" value="LYMPHOCYTE ANTIGEN 86"/>
    <property type="match status" value="1"/>
</dbReference>
<dbReference type="AlphaFoldDB" id="A0AAD8GG47"/>
<dbReference type="GO" id="GO:0045087">
    <property type="term" value="P:innate immune response"/>
    <property type="evidence" value="ECO:0007669"/>
    <property type="project" value="TreeGrafter"/>
</dbReference>
<dbReference type="EMBL" id="JAGXEW010000003">
    <property type="protein sequence ID" value="KAK1173677.1"/>
    <property type="molecule type" value="Genomic_DNA"/>
</dbReference>
<evidence type="ECO:0000313" key="4">
    <source>
        <dbReference type="Proteomes" id="UP001230051"/>
    </source>
</evidence>
<evidence type="ECO:0000259" key="2">
    <source>
        <dbReference type="SMART" id="SM00737"/>
    </source>
</evidence>
<organism evidence="3 4">
    <name type="scientific">Acipenser oxyrinchus oxyrinchus</name>
    <dbReference type="NCBI Taxonomy" id="40147"/>
    <lineage>
        <taxon>Eukaryota</taxon>
        <taxon>Metazoa</taxon>
        <taxon>Chordata</taxon>
        <taxon>Craniata</taxon>
        <taxon>Vertebrata</taxon>
        <taxon>Euteleostomi</taxon>
        <taxon>Actinopterygii</taxon>
        <taxon>Chondrostei</taxon>
        <taxon>Acipenseriformes</taxon>
        <taxon>Acipenseridae</taxon>
        <taxon>Acipenser</taxon>
    </lineage>
</organism>
<name>A0AAD8GG47_ACIOX</name>
<dbReference type="InterPro" id="IPR039945">
    <property type="entry name" value="LY86"/>
</dbReference>
<feature type="domain" description="MD-2-related lipid-recognition" evidence="2">
    <location>
        <begin position="38"/>
        <end position="155"/>
    </location>
</feature>
<feature type="chain" id="PRO_5041909998" evidence="1">
    <location>
        <begin position="20"/>
        <end position="158"/>
    </location>
</feature>
<dbReference type="PANTHER" id="PTHR20838:SF0">
    <property type="entry name" value="LYMPHOCYTE ANTIGEN 86"/>
    <property type="match status" value="1"/>
</dbReference>
<keyword evidence="1" id="KW-0732">Signal</keyword>
<dbReference type="GO" id="GO:0031666">
    <property type="term" value="P:positive regulation of lipopolysaccharide-mediated signaling pathway"/>
    <property type="evidence" value="ECO:0007669"/>
    <property type="project" value="TreeGrafter"/>
</dbReference>
<sequence length="158" mass="17974">MKTVVVVFLVTALFPGSFEEARWPTHTVCKKDGLEVYYTSCDPLQDFGVSFEPCPPLLSQKINIRVSLILRQDIKKLYLTIEGFANGKPVIQFHYNLCEPSFERLSFCGKKRGELIYYEGAVKIPLPIIPRGRFDITLQLLNQNHFGIVCANATIFKT</sequence>
<dbReference type="InterPro" id="IPR003172">
    <property type="entry name" value="ML_dom"/>
</dbReference>